<sequence length="808" mass="85744">MAPRRPRGLYVMSACAALALAAGGTQVPVAAVPATTAAGHPAGGPHALTAGRGADAPSSARSAAHPADALPSVTDAFTAGSLTGWRTVSGAWRATAGVLRGSGELRRPLCACSPDEELNRARVSLRFRVPDTAADPLASVSVALDGAADHDRLWLTAQPFGATPRLQLVRSTATGETRYADTLRAADLAPGSWYRLELEWRHGIAFARIQPDGAARPAAPVAGHVVGAADFHPVAGGLRTHALPSVDADDFAASRLSRGPRHSGAERGVFAPVARHLVSVPAYDLARVPRPVIDDRPEWIALYDRAWSLLHTGHIRRPVDGSPLVRTYLDEAFGPDLLFQWDTIFMTVYGRYLQPGFDVMGSLDNWYALQEPTGAIWRVYRESDGTRHPWADGPRGVNPPLFAWAELKSYRLTADLARVRRVLPALQAYADWVSVSRWSQAAPHQLYWNDGEGNGMDNLPTQPGPAGDGTGTGQVDMSSQMVLMWRSLAELETAAGDTGRAADDRALADATAERLNRWSWNSADGRYYEVSATGAQYKVDGIAGFWTLPAGVATGDRARRLADALADPGAYWTDMIFPALAKGSPSYDPTGRYWRGGVWAPTNYAVVEGLQATGRTGLARRAAEKYLTGLTEVYGTTGTLWEAYAPERRSGAWLAASRSGGTPVAAPGAALDPAGAYLSPATTKPGDAPNAAGGTDGVVKRDFVGWTGLGPVAMLIEDVIGIEADTPRRTITWHLTRTDRHGVDHLPLGSLGTVSLVADARSDVSAPVRVCASSTAPEALTVVVTDATGNARSVTVAPGADRQCRTLH</sequence>
<dbReference type="PANTHER" id="PTHR10412:SF11">
    <property type="entry name" value="MANNOSYL-OLIGOSACCHARIDE GLUCOSIDASE"/>
    <property type="match status" value="1"/>
</dbReference>
<dbReference type="PANTHER" id="PTHR10412">
    <property type="entry name" value="MANNOSYL-OLIGOSACCHARIDE GLUCOSIDASE"/>
    <property type="match status" value="1"/>
</dbReference>
<feature type="region of interest" description="Disordered" evidence="4">
    <location>
        <begin position="38"/>
        <end position="67"/>
    </location>
</feature>
<evidence type="ECO:0000313" key="8">
    <source>
        <dbReference type="Proteomes" id="UP000788262"/>
    </source>
</evidence>
<protein>
    <recommendedName>
        <fullName evidence="6">Mannosylglycerate hydrolase MGH1-like glycoside hydrolase domain-containing protein</fullName>
    </recommendedName>
</protein>
<comment type="similarity">
    <text evidence="1">Belongs to the glycosyl hydrolase 63 family.</text>
</comment>
<name>A0ABS2VXG6_STRAS</name>
<dbReference type="RefSeq" id="WP_205385975.1">
    <property type="nucleotide sequence ID" value="NZ_JAFFZS010000030.1"/>
</dbReference>
<reference evidence="7 8" key="1">
    <citation type="submission" date="2021-02" db="EMBL/GenBank/DDBJ databases">
        <title>Whole genome sequencing of Streptomyces actuosus VRA1.</title>
        <authorList>
            <person name="Sen G."/>
            <person name="Sen A."/>
        </authorList>
    </citation>
    <scope>NUCLEOTIDE SEQUENCE [LARGE SCALE GENOMIC DNA]</scope>
    <source>
        <strain evidence="7 8">VRA1</strain>
    </source>
</reference>
<dbReference type="InterPro" id="IPR004888">
    <property type="entry name" value="Glycoside_hydrolase_63"/>
</dbReference>
<gene>
    <name evidence="7" type="ORF">JS756_27790</name>
</gene>
<feature type="domain" description="Mannosylglycerate hydrolase MGH1-like glycoside hydrolase" evidence="6">
    <location>
        <begin position="340"/>
        <end position="648"/>
    </location>
</feature>
<feature type="chain" id="PRO_5045442681" description="Mannosylglycerate hydrolase MGH1-like glycoside hydrolase domain-containing protein" evidence="5">
    <location>
        <begin position="31"/>
        <end position="808"/>
    </location>
</feature>
<dbReference type="EMBL" id="JAFFZS010000030">
    <property type="protein sequence ID" value="MBN0047845.1"/>
    <property type="molecule type" value="Genomic_DNA"/>
</dbReference>
<proteinExistence type="inferred from homology"/>
<dbReference type="Gene3D" id="1.50.10.10">
    <property type="match status" value="1"/>
</dbReference>
<evidence type="ECO:0000256" key="1">
    <source>
        <dbReference type="ARBA" id="ARBA00010833"/>
    </source>
</evidence>
<dbReference type="InterPro" id="IPR012341">
    <property type="entry name" value="6hp_glycosidase-like_sf"/>
</dbReference>
<evidence type="ECO:0000256" key="4">
    <source>
        <dbReference type="SAM" id="MobiDB-lite"/>
    </source>
</evidence>
<keyword evidence="3" id="KW-0326">Glycosidase</keyword>
<feature type="signal peptide" evidence="5">
    <location>
        <begin position="1"/>
        <end position="30"/>
    </location>
</feature>
<evidence type="ECO:0000256" key="2">
    <source>
        <dbReference type="ARBA" id="ARBA00022801"/>
    </source>
</evidence>
<organism evidence="7 8">
    <name type="scientific">Streptomyces actuosus</name>
    <dbReference type="NCBI Taxonomy" id="1885"/>
    <lineage>
        <taxon>Bacteria</taxon>
        <taxon>Bacillati</taxon>
        <taxon>Actinomycetota</taxon>
        <taxon>Actinomycetes</taxon>
        <taxon>Kitasatosporales</taxon>
        <taxon>Streptomycetaceae</taxon>
        <taxon>Streptomyces</taxon>
    </lineage>
</organism>
<evidence type="ECO:0000313" key="7">
    <source>
        <dbReference type="EMBL" id="MBN0047845.1"/>
    </source>
</evidence>
<evidence type="ECO:0000256" key="5">
    <source>
        <dbReference type="SAM" id="SignalP"/>
    </source>
</evidence>
<keyword evidence="5" id="KW-0732">Signal</keyword>
<dbReference type="SUPFAM" id="SSF48208">
    <property type="entry name" value="Six-hairpin glycosidases"/>
    <property type="match status" value="1"/>
</dbReference>
<accession>A0ABS2VXG6</accession>
<dbReference type="Gene3D" id="2.60.120.560">
    <property type="entry name" value="Exo-inulinase, domain 1"/>
    <property type="match status" value="1"/>
</dbReference>
<dbReference type="Proteomes" id="UP000788262">
    <property type="component" value="Unassembled WGS sequence"/>
</dbReference>
<keyword evidence="2" id="KW-0378">Hydrolase</keyword>
<evidence type="ECO:0000256" key="3">
    <source>
        <dbReference type="ARBA" id="ARBA00023295"/>
    </source>
</evidence>
<dbReference type="Pfam" id="PF22422">
    <property type="entry name" value="MGH1-like_GH"/>
    <property type="match status" value="1"/>
</dbReference>
<comment type="caution">
    <text evidence="7">The sequence shown here is derived from an EMBL/GenBank/DDBJ whole genome shotgun (WGS) entry which is preliminary data.</text>
</comment>
<evidence type="ECO:0000259" key="6">
    <source>
        <dbReference type="Pfam" id="PF22422"/>
    </source>
</evidence>
<dbReference type="InterPro" id="IPR054491">
    <property type="entry name" value="MGH1-like_GH"/>
</dbReference>
<keyword evidence="8" id="KW-1185">Reference proteome</keyword>
<dbReference type="InterPro" id="IPR008928">
    <property type="entry name" value="6-hairpin_glycosidase_sf"/>
</dbReference>